<feature type="transmembrane region" description="Helical" evidence="1">
    <location>
        <begin position="81"/>
        <end position="100"/>
    </location>
</feature>
<evidence type="ECO:0008006" key="4">
    <source>
        <dbReference type="Google" id="ProtNLM"/>
    </source>
</evidence>
<comment type="caution">
    <text evidence="2">The sequence shown here is derived from an EMBL/GenBank/DDBJ whole genome shotgun (WGS) entry which is preliminary data.</text>
</comment>
<feature type="transmembrane region" description="Helical" evidence="1">
    <location>
        <begin position="138"/>
        <end position="160"/>
    </location>
</feature>
<dbReference type="AlphaFoldDB" id="A0A1Y2H8S0"/>
<keyword evidence="1" id="KW-0472">Membrane</keyword>
<proteinExistence type="predicted"/>
<sequence>MLPLPPCWPWTALALDRRWRTPLSCFTLVRLIKPPHPFPSLPPPTLSSATSMPATARFDPGAPFKVKRSLIPCSTADFQPFLLPFVHGFHYVFFISFRFVSFSPFFFSHVYITLFSFTLSLHFVCFWVVYVLCPSLVFFYRLTSCACIVLLSMSSSLVLWRPSFRVS</sequence>
<keyword evidence="3" id="KW-1185">Reference proteome</keyword>
<reference evidence="2 3" key="1">
    <citation type="submission" date="2016-07" db="EMBL/GenBank/DDBJ databases">
        <title>Pervasive Adenine N6-methylation of Active Genes in Fungi.</title>
        <authorList>
            <consortium name="DOE Joint Genome Institute"/>
            <person name="Mondo S.J."/>
            <person name="Dannebaum R.O."/>
            <person name="Kuo R.C."/>
            <person name="Labutti K."/>
            <person name="Haridas S."/>
            <person name="Kuo A."/>
            <person name="Salamov A."/>
            <person name="Ahrendt S.R."/>
            <person name="Lipzen A."/>
            <person name="Sullivan W."/>
            <person name="Andreopoulos W.B."/>
            <person name="Clum A."/>
            <person name="Lindquist E."/>
            <person name="Daum C."/>
            <person name="Ramamoorthy G.K."/>
            <person name="Gryganskyi A."/>
            <person name="Culley D."/>
            <person name="Magnuson J.K."/>
            <person name="James T.Y."/>
            <person name="O'Malley M.A."/>
            <person name="Stajich J.E."/>
            <person name="Spatafora J.W."/>
            <person name="Visel A."/>
            <person name="Grigoriev I.V."/>
        </authorList>
    </citation>
    <scope>NUCLEOTIDE SEQUENCE [LARGE SCALE GENOMIC DNA]</scope>
    <source>
        <strain evidence="2 3">PL171</strain>
    </source>
</reference>
<name>A0A1Y2H8S0_9FUNG</name>
<gene>
    <name evidence="2" type="ORF">BCR44DRAFT_1096795</name>
</gene>
<evidence type="ECO:0000313" key="2">
    <source>
        <dbReference type="EMBL" id="ORZ29432.1"/>
    </source>
</evidence>
<dbReference type="EMBL" id="MCFL01000198">
    <property type="protein sequence ID" value="ORZ29432.1"/>
    <property type="molecule type" value="Genomic_DNA"/>
</dbReference>
<protein>
    <recommendedName>
        <fullName evidence="4">Transmembrane protein</fullName>
    </recommendedName>
</protein>
<dbReference type="Proteomes" id="UP000193411">
    <property type="component" value="Unassembled WGS sequence"/>
</dbReference>
<organism evidence="2 3">
    <name type="scientific">Catenaria anguillulae PL171</name>
    <dbReference type="NCBI Taxonomy" id="765915"/>
    <lineage>
        <taxon>Eukaryota</taxon>
        <taxon>Fungi</taxon>
        <taxon>Fungi incertae sedis</taxon>
        <taxon>Blastocladiomycota</taxon>
        <taxon>Blastocladiomycetes</taxon>
        <taxon>Blastocladiales</taxon>
        <taxon>Catenariaceae</taxon>
        <taxon>Catenaria</taxon>
    </lineage>
</organism>
<accession>A0A1Y2H8S0</accession>
<feature type="transmembrane region" description="Helical" evidence="1">
    <location>
        <begin position="112"/>
        <end position="132"/>
    </location>
</feature>
<evidence type="ECO:0000313" key="3">
    <source>
        <dbReference type="Proteomes" id="UP000193411"/>
    </source>
</evidence>
<keyword evidence="1" id="KW-0812">Transmembrane</keyword>
<keyword evidence="1" id="KW-1133">Transmembrane helix</keyword>
<evidence type="ECO:0000256" key="1">
    <source>
        <dbReference type="SAM" id="Phobius"/>
    </source>
</evidence>